<proteinExistence type="inferred from homology"/>
<dbReference type="SMART" id="SM00220">
    <property type="entry name" value="S_TKc"/>
    <property type="match status" value="1"/>
</dbReference>
<dbReference type="PROSITE" id="PS00107">
    <property type="entry name" value="PROTEIN_KINASE_ATP"/>
    <property type="match status" value="1"/>
</dbReference>
<dbReference type="InterPro" id="IPR008271">
    <property type="entry name" value="Ser/Thr_kinase_AS"/>
</dbReference>
<dbReference type="InterPro" id="IPR000719">
    <property type="entry name" value="Prot_kinase_dom"/>
</dbReference>
<dbReference type="GO" id="GO:0004674">
    <property type="term" value="F:protein serine/threonine kinase activity"/>
    <property type="evidence" value="ECO:0007669"/>
    <property type="project" value="UniProtKB-KW"/>
</dbReference>
<dbReference type="STRING" id="3916.A0A1S3VJI0"/>
<feature type="binding site" evidence="5">
    <location>
        <position position="55"/>
    </location>
    <ligand>
        <name>ATP</name>
        <dbReference type="ChEBI" id="CHEBI:30616"/>
    </ligand>
</feature>
<dbReference type="GO" id="GO:0007165">
    <property type="term" value="P:signal transduction"/>
    <property type="evidence" value="ECO:0007669"/>
    <property type="project" value="TreeGrafter"/>
</dbReference>
<dbReference type="GeneID" id="106775623"/>
<dbReference type="Pfam" id="PF00069">
    <property type="entry name" value="Pkinase"/>
    <property type="match status" value="1"/>
</dbReference>
<evidence type="ECO:0000256" key="5">
    <source>
        <dbReference type="PROSITE-ProRule" id="PRU10141"/>
    </source>
</evidence>
<dbReference type="InterPro" id="IPR017441">
    <property type="entry name" value="Protein_kinase_ATP_BS"/>
</dbReference>
<dbReference type="AlphaFoldDB" id="A0A1S3VJI0"/>
<dbReference type="RefSeq" id="XP_014518254.1">
    <property type="nucleotide sequence ID" value="XM_014662768.2"/>
</dbReference>
<dbReference type="PROSITE" id="PS00108">
    <property type="entry name" value="PROTEIN_KINASE_ST"/>
    <property type="match status" value="1"/>
</dbReference>
<evidence type="ECO:0000313" key="9">
    <source>
        <dbReference type="RefSeq" id="XP_014518254.1"/>
    </source>
</evidence>
<name>A0A1S3VJI0_VIGRR</name>
<evidence type="ECO:0000256" key="2">
    <source>
        <dbReference type="ARBA" id="ARBA00022741"/>
    </source>
</evidence>
<dbReference type="GO" id="GO:0005524">
    <property type="term" value="F:ATP binding"/>
    <property type="evidence" value="ECO:0007669"/>
    <property type="project" value="UniProtKB-UniRule"/>
</dbReference>
<dbReference type="SUPFAM" id="SSF56112">
    <property type="entry name" value="Protein kinase-like (PK-like)"/>
    <property type="match status" value="1"/>
</dbReference>
<keyword evidence="3" id="KW-0418">Kinase</keyword>
<dbReference type="InterPro" id="IPR052751">
    <property type="entry name" value="Plant_MAPKKK"/>
</dbReference>
<evidence type="ECO:0000256" key="4">
    <source>
        <dbReference type="ARBA" id="ARBA00022840"/>
    </source>
</evidence>
<dbReference type="InterPro" id="IPR011009">
    <property type="entry name" value="Kinase-like_dom_sf"/>
</dbReference>
<dbReference type="Proteomes" id="UP000087766">
    <property type="component" value="Chromosome 10"/>
</dbReference>
<keyword evidence="1" id="KW-0808">Transferase</keyword>
<dbReference type="OrthoDB" id="275301at2759"/>
<sequence length="353" mass="38979">MAAAVTRRRDGMRGVHQWAWPKPNKWVKGKVVGCGSFGTVHLAMNKSTGALFVVKSSHSRAGREALDEEVKILKIFNSSPYIVQCLGTEEEEHGKLNVFMEYMSGGSLADVAHKFGGSLDEEVVRVYTREILHGLNHLHLQGIVHCDLKCKNVLLDPHGNVKLADFGCARRANELGKSFGGTPLWMAPEVLRNESVDLSADIWSLGCTVIEMATGTPPWVHQVSNHVSDVLWIAHGDAIPQFPQHFSKEGLDFLSMCLQRDPRKRSTPQKLLSHPFVTSTPPSQHQYQQQHQQASSPASVLEVHDFRDSCDIHDFSLTNTLASYTDYSKGIAVCKAEESALGSSGNWITVRSG</sequence>
<feature type="domain" description="Protein kinase" evidence="7">
    <location>
        <begin position="26"/>
        <end position="277"/>
    </location>
</feature>
<dbReference type="KEGG" id="vra:106775623"/>
<evidence type="ECO:0000256" key="6">
    <source>
        <dbReference type="RuleBase" id="RU000304"/>
    </source>
</evidence>
<keyword evidence="4 5" id="KW-0067">ATP-binding</keyword>
<evidence type="ECO:0000256" key="1">
    <source>
        <dbReference type="ARBA" id="ARBA00022679"/>
    </source>
</evidence>
<evidence type="ECO:0000256" key="3">
    <source>
        <dbReference type="ARBA" id="ARBA00022777"/>
    </source>
</evidence>
<reference evidence="8" key="1">
    <citation type="journal article" date="2014" name="Nat. Commun.">
        <title>Genome sequence of mungbean and insights into evolution within Vigna species.</title>
        <authorList>
            <person name="Kang Y.J."/>
            <person name="Kim S.K."/>
            <person name="Kim M.Y."/>
            <person name="Lestari P."/>
            <person name="Kim K.H."/>
            <person name="Ha B.K."/>
            <person name="Jun T.H."/>
            <person name="Hwang W.J."/>
            <person name="Lee T."/>
            <person name="Lee J."/>
            <person name="Shim S."/>
            <person name="Yoon M.Y."/>
            <person name="Jang Y.E."/>
            <person name="Han K.S."/>
            <person name="Taeprayoon P."/>
            <person name="Yoon N."/>
            <person name="Somta P."/>
            <person name="Tanya P."/>
            <person name="Kim K.S."/>
            <person name="Gwag J.G."/>
            <person name="Moon J.K."/>
            <person name="Lee Y.H."/>
            <person name="Park B.S."/>
            <person name="Bombarely A."/>
            <person name="Doyle J.J."/>
            <person name="Jackson S.A."/>
            <person name="Schafleitner R."/>
            <person name="Srinives P."/>
            <person name="Varshney R.K."/>
            <person name="Lee S.H."/>
        </authorList>
    </citation>
    <scope>NUCLEOTIDE SEQUENCE [LARGE SCALE GENOMIC DNA]</scope>
    <source>
        <strain evidence="8">cv. VC1973A</strain>
    </source>
</reference>
<keyword evidence="8" id="KW-1185">Reference proteome</keyword>
<keyword evidence="2 5" id="KW-0547">Nucleotide-binding</keyword>
<comment type="similarity">
    <text evidence="6">Belongs to the protein kinase superfamily.</text>
</comment>
<evidence type="ECO:0000259" key="7">
    <source>
        <dbReference type="PROSITE" id="PS50011"/>
    </source>
</evidence>
<evidence type="ECO:0000313" key="8">
    <source>
        <dbReference type="Proteomes" id="UP000087766"/>
    </source>
</evidence>
<gene>
    <name evidence="9" type="primary">LOC106775623</name>
</gene>
<reference evidence="9" key="2">
    <citation type="submission" date="2025-08" db="UniProtKB">
        <authorList>
            <consortium name="RefSeq"/>
        </authorList>
    </citation>
    <scope>IDENTIFICATION</scope>
    <source>
        <tissue evidence="9">Leaf</tissue>
    </source>
</reference>
<dbReference type="CDD" id="cd06606">
    <property type="entry name" value="STKc_MAPKKK"/>
    <property type="match status" value="1"/>
</dbReference>
<keyword evidence="6" id="KW-0723">Serine/threonine-protein kinase</keyword>
<organism evidence="8 9">
    <name type="scientific">Vigna radiata var. radiata</name>
    <name type="common">Mung bean</name>
    <name type="synonym">Phaseolus aureus</name>
    <dbReference type="NCBI Taxonomy" id="3916"/>
    <lineage>
        <taxon>Eukaryota</taxon>
        <taxon>Viridiplantae</taxon>
        <taxon>Streptophyta</taxon>
        <taxon>Embryophyta</taxon>
        <taxon>Tracheophyta</taxon>
        <taxon>Spermatophyta</taxon>
        <taxon>Magnoliopsida</taxon>
        <taxon>eudicotyledons</taxon>
        <taxon>Gunneridae</taxon>
        <taxon>Pentapetalae</taxon>
        <taxon>rosids</taxon>
        <taxon>fabids</taxon>
        <taxon>Fabales</taxon>
        <taxon>Fabaceae</taxon>
        <taxon>Papilionoideae</taxon>
        <taxon>50 kb inversion clade</taxon>
        <taxon>NPAAA clade</taxon>
        <taxon>indigoferoid/millettioid clade</taxon>
        <taxon>Phaseoleae</taxon>
        <taxon>Vigna</taxon>
    </lineage>
</organism>
<accession>A0A1S3VJI0</accession>
<dbReference type="Gene3D" id="1.10.510.10">
    <property type="entry name" value="Transferase(Phosphotransferase) domain 1"/>
    <property type="match status" value="1"/>
</dbReference>
<protein>
    <submittedName>
        <fullName evidence="9">Mitogen-activated protein kinase kinase kinase NPK1-like</fullName>
    </submittedName>
</protein>
<dbReference type="PANTHER" id="PTHR48011:SF5">
    <property type="entry name" value="PROTEIN KINASE DOMAIN-CONTAINING PROTEIN"/>
    <property type="match status" value="1"/>
</dbReference>
<dbReference type="FunFam" id="1.10.510.10:FF:000466">
    <property type="entry name" value="MAP kinase kinase kinase18"/>
    <property type="match status" value="1"/>
</dbReference>
<dbReference type="PANTHER" id="PTHR48011">
    <property type="entry name" value="CCR4-NOT TRANSCRIPTIONAL COMPLEX SUBUNIT CAF120-RELATED"/>
    <property type="match status" value="1"/>
</dbReference>
<dbReference type="PROSITE" id="PS50011">
    <property type="entry name" value="PROTEIN_KINASE_DOM"/>
    <property type="match status" value="1"/>
</dbReference>